<dbReference type="RefSeq" id="XP_044725924.1">
    <property type="nucleotide sequence ID" value="XM_044859524.1"/>
</dbReference>
<name>A0A9P8N9E0_9HYPO</name>
<keyword evidence="2" id="KW-0812">Transmembrane</keyword>
<gene>
    <name evidence="3" type="ORF">HRG_01053</name>
</gene>
<accession>A0A9P8N9E0</accession>
<dbReference type="AlphaFoldDB" id="A0A9P8N9E0"/>
<proteinExistence type="predicted"/>
<keyword evidence="2" id="KW-1133">Transmembrane helix</keyword>
<feature type="region of interest" description="Disordered" evidence="1">
    <location>
        <begin position="1"/>
        <end position="55"/>
    </location>
</feature>
<feature type="region of interest" description="Disordered" evidence="1">
    <location>
        <begin position="164"/>
        <end position="200"/>
    </location>
</feature>
<dbReference type="EMBL" id="JAIZPD010000001">
    <property type="protein sequence ID" value="KAH0968411.1"/>
    <property type="molecule type" value="Genomic_DNA"/>
</dbReference>
<feature type="transmembrane region" description="Helical" evidence="2">
    <location>
        <begin position="120"/>
        <end position="142"/>
    </location>
</feature>
<sequence>MPRAAVETSAAVVRRRNGLLFDRATETPSPTPASSSPPPTGASSRPPATGSARMGTDCFTTTTLETTICALTTDRGRVRTGECLPTQVASSECRPNFMCTTDTSNNDVCMPRHDGLDTGGIVLAVIFGALVALAIGVLAFLCCRDRRQQKRFAAKAEAVALARAHTRKQRAQQQDARTPLMRQQEGAPGSPNPFQDSSQP</sequence>
<comment type="caution">
    <text evidence="3">The sequence shown here is derived from an EMBL/GenBank/DDBJ whole genome shotgun (WGS) entry which is preliminary data.</text>
</comment>
<evidence type="ECO:0000313" key="3">
    <source>
        <dbReference type="EMBL" id="KAH0968411.1"/>
    </source>
</evidence>
<keyword evidence="4" id="KW-1185">Reference proteome</keyword>
<feature type="compositionally biased region" description="Pro residues" evidence="1">
    <location>
        <begin position="29"/>
        <end position="40"/>
    </location>
</feature>
<organism evidence="3 4">
    <name type="scientific">Hirsutella rhossiliensis</name>
    <dbReference type="NCBI Taxonomy" id="111463"/>
    <lineage>
        <taxon>Eukaryota</taxon>
        <taxon>Fungi</taxon>
        <taxon>Dikarya</taxon>
        <taxon>Ascomycota</taxon>
        <taxon>Pezizomycotina</taxon>
        <taxon>Sordariomycetes</taxon>
        <taxon>Hypocreomycetidae</taxon>
        <taxon>Hypocreales</taxon>
        <taxon>Ophiocordycipitaceae</taxon>
        <taxon>Hirsutella</taxon>
    </lineage>
</organism>
<dbReference type="Proteomes" id="UP000824596">
    <property type="component" value="Unassembled WGS sequence"/>
</dbReference>
<evidence type="ECO:0000256" key="1">
    <source>
        <dbReference type="SAM" id="MobiDB-lite"/>
    </source>
</evidence>
<keyword evidence="2" id="KW-0472">Membrane</keyword>
<evidence type="ECO:0000256" key="2">
    <source>
        <dbReference type="SAM" id="Phobius"/>
    </source>
</evidence>
<evidence type="ECO:0000313" key="4">
    <source>
        <dbReference type="Proteomes" id="UP000824596"/>
    </source>
</evidence>
<dbReference type="OrthoDB" id="3630276at2759"/>
<dbReference type="CDD" id="cd12841">
    <property type="entry name" value="TM_EphA1"/>
    <property type="match status" value="1"/>
</dbReference>
<protein>
    <submittedName>
        <fullName evidence="3">Uncharacterized protein</fullName>
    </submittedName>
</protein>
<reference evidence="3" key="1">
    <citation type="submission" date="2021-09" db="EMBL/GenBank/DDBJ databases">
        <title>A high-quality genome of the endoparasitic fungus Hirsutella rhossiliensis with a comparison of Hirsutella genomes reveals transposable elements contributing to genome size variation.</title>
        <authorList>
            <person name="Lin R."/>
            <person name="Jiao Y."/>
            <person name="Sun X."/>
            <person name="Ling J."/>
            <person name="Xie B."/>
            <person name="Cheng X."/>
        </authorList>
    </citation>
    <scope>NUCLEOTIDE SEQUENCE</scope>
    <source>
        <strain evidence="3">HR02</strain>
    </source>
</reference>
<dbReference type="GeneID" id="68350182"/>